<protein>
    <submittedName>
        <fullName evidence="5">FadR family transcriptional regulator</fullName>
    </submittedName>
</protein>
<name>A0A7H0LMA6_9SPHN</name>
<accession>A0A7H0LMA6</accession>
<dbReference type="SMART" id="SM00345">
    <property type="entry name" value="HTH_GNTR"/>
    <property type="match status" value="1"/>
</dbReference>
<dbReference type="AlphaFoldDB" id="A0A7H0LMA6"/>
<keyword evidence="6" id="KW-1185">Reference proteome</keyword>
<evidence type="ECO:0000256" key="2">
    <source>
        <dbReference type="ARBA" id="ARBA00023125"/>
    </source>
</evidence>
<dbReference type="PANTHER" id="PTHR43537">
    <property type="entry name" value="TRANSCRIPTIONAL REGULATOR, GNTR FAMILY"/>
    <property type="match status" value="1"/>
</dbReference>
<dbReference type="PROSITE" id="PS50949">
    <property type="entry name" value="HTH_GNTR"/>
    <property type="match status" value="1"/>
</dbReference>
<dbReference type="InterPro" id="IPR036388">
    <property type="entry name" value="WH-like_DNA-bd_sf"/>
</dbReference>
<keyword evidence="1" id="KW-0805">Transcription regulation</keyword>
<dbReference type="KEGG" id="spap:H3Z74_06370"/>
<dbReference type="InterPro" id="IPR008920">
    <property type="entry name" value="TF_FadR/GntR_C"/>
</dbReference>
<dbReference type="PANTHER" id="PTHR43537:SF5">
    <property type="entry name" value="UXU OPERON TRANSCRIPTIONAL REGULATOR"/>
    <property type="match status" value="1"/>
</dbReference>
<evidence type="ECO:0000256" key="3">
    <source>
        <dbReference type="ARBA" id="ARBA00023163"/>
    </source>
</evidence>
<dbReference type="InterPro" id="IPR000524">
    <property type="entry name" value="Tscrpt_reg_HTH_GntR"/>
</dbReference>
<reference evidence="5 6" key="1">
    <citation type="submission" date="2020-09" db="EMBL/GenBank/DDBJ databases">
        <title>Sphingomonas sp., a new species isolated from pork steak.</title>
        <authorList>
            <person name="Heidler von Heilborn D."/>
        </authorList>
    </citation>
    <scope>NUCLEOTIDE SEQUENCE [LARGE SCALE GENOMIC DNA]</scope>
    <source>
        <strain evidence="6">S8-3T</strain>
    </source>
</reference>
<evidence type="ECO:0000259" key="4">
    <source>
        <dbReference type="PROSITE" id="PS50949"/>
    </source>
</evidence>
<organism evidence="5 6">
    <name type="scientific">Sphingomonas alpina</name>
    <dbReference type="NCBI Taxonomy" id="653931"/>
    <lineage>
        <taxon>Bacteria</taxon>
        <taxon>Pseudomonadati</taxon>
        <taxon>Pseudomonadota</taxon>
        <taxon>Alphaproteobacteria</taxon>
        <taxon>Sphingomonadales</taxon>
        <taxon>Sphingomonadaceae</taxon>
        <taxon>Sphingomonas</taxon>
    </lineage>
</organism>
<dbReference type="SUPFAM" id="SSF48008">
    <property type="entry name" value="GntR ligand-binding domain-like"/>
    <property type="match status" value="1"/>
</dbReference>
<gene>
    <name evidence="5" type="ORF">H3Z74_06370</name>
</gene>
<keyword evidence="3" id="KW-0804">Transcription</keyword>
<dbReference type="GO" id="GO:0003677">
    <property type="term" value="F:DNA binding"/>
    <property type="evidence" value="ECO:0007669"/>
    <property type="project" value="UniProtKB-KW"/>
</dbReference>
<dbReference type="InterPro" id="IPR036390">
    <property type="entry name" value="WH_DNA-bd_sf"/>
</dbReference>
<dbReference type="Gene3D" id="1.10.10.10">
    <property type="entry name" value="Winged helix-like DNA-binding domain superfamily/Winged helix DNA-binding domain"/>
    <property type="match status" value="1"/>
</dbReference>
<dbReference type="CDD" id="cd07377">
    <property type="entry name" value="WHTH_GntR"/>
    <property type="match status" value="1"/>
</dbReference>
<dbReference type="EMBL" id="CP061038">
    <property type="protein sequence ID" value="QNQ10809.1"/>
    <property type="molecule type" value="Genomic_DNA"/>
</dbReference>
<dbReference type="Proteomes" id="UP000516148">
    <property type="component" value="Chromosome"/>
</dbReference>
<dbReference type="RefSeq" id="WP_187763099.1">
    <property type="nucleotide sequence ID" value="NZ_CP061038.1"/>
</dbReference>
<evidence type="ECO:0000313" key="5">
    <source>
        <dbReference type="EMBL" id="QNQ10809.1"/>
    </source>
</evidence>
<dbReference type="Pfam" id="PF07729">
    <property type="entry name" value="FCD"/>
    <property type="match status" value="1"/>
</dbReference>
<dbReference type="PRINTS" id="PR00035">
    <property type="entry name" value="HTHGNTR"/>
</dbReference>
<dbReference type="Pfam" id="PF00392">
    <property type="entry name" value="GntR"/>
    <property type="match status" value="1"/>
</dbReference>
<dbReference type="InterPro" id="IPR011711">
    <property type="entry name" value="GntR_C"/>
</dbReference>
<evidence type="ECO:0000313" key="6">
    <source>
        <dbReference type="Proteomes" id="UP000516148"/>
    </source>
</evidence>
<evidence type="ECO:0000256" key="1">
    <source>
        <dbReference type="ARBA" id="ARBA00023015"/>
    </source>
</evidence>
<sequence length="248" mass="27242">MADRRLFQNIADQIVALIDKGAFPPGSRLPGERELSERFGVSRVTIREAEIALQATGRIRIKTGSGVYVSDTVTQDTGQLPMVSAFELTEARLLFESEAAALAAPIISDDDLAILGDLLDQMAQDNLDDDAVTAIDRLFHLTIAAASGNKAIIHVIETLWRLRTEIAEVRTTHASVCHHDGSARQAEHAAIVDGLARRDPQAARVAMRQHFNRLLEAMLDATEEREIEETKHRAAASRARFRMSAQLG</sequence>
<feature type="domain" description="HTH gntR-type" evidence="4">
    <location>
        <begin position="4"/>
        <end position="72"/>
    </location>
</feature>
<dbReference type="SUPFAM" id="SSF46785">
    <property type="entry name" value="Winged helix' DNA-binding domain"/>
    <property type="match status" value="1"/>
</dbReference>
<keyword evidence="2" id="KW-0238">DNA-binding</keyword>
<dbReference type="SMART" id="SM00895">
    <property type="entry name" value="FCD"/>
    <property type="match status" value="1"/>
</dbReference>
<dbReference type="Gene3D" id="1.20.120.530">
    <property type="entry name" value="GntR ligand-binding domain-like"/>
    <property type="match status" value="1"/>
</dbReference>
<proteinExistence type="predicted"/>
<dbReference type="GO" id="GO:0003700">
    <property type="term" value="F:DNA-binding transcription factor activity"/>
    <property type="evidence" value="ECO:0007669"/>
    <property type="project" value="InterPro"/>
</dbReference>